<dbReference type="Pfam" id="PF00096">
    <property type="entry name" value="zf-C2H2"/>
    <property type="match status" value="1"/>
</dbReference>
<keyword evidence="7" id="KW-0805">Transcription regulation</keyword>
<dbReference type="EMBL" id="VZSS01000245">
    <property type="protein sequence ID" value="NWZ88146.1"/>
    <property type="molecule type" value="Genomic_DNA"/>
</dbReference>
<evidence type="ECO:0000256" key="11">
    <source>
        <dbReference type="PROSITE-ProRule" id="PRU00042"/>
    </source>
</evidence>
<accession>A0A7K7R7F1</accession>
<reference evidence="14 15" key="1">
    <citation type="submission" date="2019-09" db="EMBL/GenBank/DDBJ databases">
        <title>Bird 10,000 Genomes (B10K) Project - Family phase.</title>
        <authorList>
            <person name="Zhang G."/>
        </authorList>
    </citation>
    <scope>NUCLEOTIDE SEQUENCE [LARGE SCALE GENOMIC DNA]</scope>
    <source>
        <strain evidence="14">OUT-0023</strain>
        <tissue evidence="14">Blood</tissue>
    </source>
</reference>
<comment type="subcellular location">
    <subcellularLocation>
        <location evidence="1">Nucleus</location>
    </subcellularLocation>
</comment>
<keyword evidence="9" id="KW-0804">Transcription</keyword>
<dbReference type="PROSITE" id="PS00028">
    <property type="entry name" value="ZINC_FINGER_C2H2_1"/>
    <property type="match status" value="2"/>
</dbReference>
<dbReference type="GO" id="GO:0003700">
    <property type="term" value="F:DNA-binding transcription factor activity"/>
    <property type="evidence" value="ECO:0007669"/>
    <property type="project" value="TreeGrafter"/>
</dbReference>
<dbReference type="SUPFAM" id="SSF57667">
    <property type="entry name" value="beta-beta-alpha zinc fingers"/>
    <property type="match status" value="3"/>
</dbReference>
<dbReference type="PANTHER" id="PTHR24404:SF114">
    <property type="entry name" value="KLUMPFUSS, ISOFORM B-RELATED"/>
    <property type="match status" value="1"/>
</dbReference>
<feature type="domain" description="C2H2-type" evidence="13">
    <location>
        <begin position="118"/>
        <end position="145"/>
    </location>
</feature>
<keyword evidence="10" id="KW-0539">Nucleus</keyword>
<dbReference type="InterPro" id="IPR050589">
    <property type="entry name" value="Ikaros_C2H2-ZF"/>
</dbReference>
<dbReference type="AlphaFoldDB" id="A0A7K7R7F1"/>
<comment type="caution">
    <text evidence="14">The sequence shown here is derived from an EMBL/GenBank/DDBJ whole genome shotgun (WGS) entry which is preliminary data.</text>
</comment>
<evidence type="ECO:0000256" key="3">
    <source>
        <dbReference type="ARBA" id="ARBA00022723"/>
    </source>
</evidence>
<evidence type="ECO:0000256" key="12">
    <source>
        <dbReference type="SAM" id="MobiDB-lite"/>
    </source>
</evidence>
<dbReference type="FunFam" id="3.30.160.60:FF:002343">
    <property type="entry name" value="Zinc finger protein 33A"/>
    <property type="match status" value="1"/>
</dbReference>
<evidence type="ECO:0000256" key="2">
    <source>
        <dbReference type="ARBA" id="ARBA00006991"/>
    </source>
</evidence>
<dbReference type="SMART" id="SM00355">
    <property type="entry name" value="ZnF_C2H2"/>
    <property type="match status" value="4"/>
</dbReference>
<dbReference type="InterPro" id="IPR013087">
    <property type="entry name" value="Znf_C2H2_type"/>
</dbReference>
<dbReference type="GO" id="GO:0008270">
    <property type="term" value="F:zinc ion binding"/>
    <property type="evidence" value="ECO:0007669"/>
    <property type="project" value="UniProtKB-KW"/>
</dbReference>
<keyword evidence="5 11" id="KW-0863">Zinc-finger</keyword>
<evidence type="ECO:0000259" key="13">
    <source>
        <dbReference type="PROSITE" id="PS50157"/>
    </source>
</evidence>
<evidence type="ECO:0000256" key="10">
    <source>
        <dbReference type="ARBA" id="ARBA00023242"/>
    </source>
</evidence>
<dbReference type="FunFam" id="3.30.160.60:FF:000443">
    <property type="entry name" value="Zinc finger protein 41"/>
    <property type="match status" value="1"/>
</dbReference>
<proteinExistence type="inferred from homology"/>
<keyword evidence="3" id="KW-0479">Metal-binding</keyword>
<dbReference type="Proteomes" id="UP000540071">
    <property type="component" value="Unassembled WGS sequence"/>
</dbReference>
<feature type="domain" description="C2H2-type" evidence="13">
    <location>
        <begin position="146"/>
        <end position="173"/>
    </location>
</feature>
<protein>
    <submittedName>
        <fullName evidence="14">ZN273 protein</fullName>
    </submittedName>
</protein>
<evidence type="ECO:0000256" key="8">
    <source>
        <dbReference type="ARBA" id="ARBA00023125"/>
    </source>
</evidence>
<gene>
    <name evidence="14" type="primary">Znf273</name>
    <name evidence="14" type="ORF">POEATR_R01979</name>
</gene>
<evidence type="ECO:0000256" key="1">
    <source>
        <dbReference type="ARBA" id="ARBA00004123"/>
    </source>
</evidence>
<keyword evidence="4" id="KW-0677">Repeat</keyword>
<dbReference type="FunFam" id="3.30.160.60:FF:000620">
    <property type="entry name" value="Zinc finger protein 263"/>
    <property type="match status" value="1"/>
</dbReference>
<comment type="similarity">
    <text evidence="2">Belongs to the krueppel C2H2-type zinc-finger protein family.</text>
</comment>
<evidence type="ECO:0000256" key="7">
    <source>
        <dbReference type="ARBA" id="ARBA00023015"/>
    </source>
</evidence>
<dbReference type="Gene3D" id="3.30.160.60">
    <property type="entry name" value="Classic Zinc Finger"/>
    <property type="match status" value="5"/>
</dbReference>
<dbReference type="InterPro" id="IPR036236">
    <property type="entry name" value="Znf_C2H2_sf"/>
</dbReference>
<evidence type="ECO:0000256" key="4">
    <source>
        <dbReference type="ARBA" id="ARBA00022737"/>
    </source>
</evidence>
<evidence type="ECO:0000256" key="6">
    <source>
        <dbReference type="ARBA" id="ARBA00022833"/>
    </source>
</evidence>
<evidence type="ECO:0000313" key="14">
    <source>
        <dbReference type="EMBL" id="NWZ88146.1"/>
    </source>
</evidence>
<dbReference type="GO" id="GO:0006357">
    <property type="term" value="P:regulation of transcription by RNA polymerase II"/>
    <property type="evidence" value="ECO:0007669"/>
    <property type="project" value="TreeGrafter"/>
</dbReference>
<feature type="non-terminal residue" evidence="14">
    <location>
        <position position="1"/>
    </location>
</feature>
<evidence type="ECO:0000256" key="9">
    <source>
        <dbReference type="ARBA" id="ARBA00023163"/>
    </source>
</evidence>
<keyword evidence="15" id="KW-1185">Reference proteome</keyword>
<name>A0A7K7R7F1_POEAT</name>
<feature type="region of interest" description="Disordered" evidence="12">
    <location>
        <begin position="1"/>
        <end position="46"/>
    </location>
</feature>
<dbReference type="GO" id="GO:0000978">
    <property type="term" value="F:RNA polymerase II cis-regulatory region sequence-specific DNA binding"/>
    <property type="evidence" value="ECO:0007669"/>
    <property type="project" value="TreeGrafter"/>
</dbReference>
<dbReference type="GO" id="GO:0005634">
    <property type="term" value="C:nucleus"/>
    <property type="evidence" value="ECO:0007669"/>
    <property type="project" value="UniProtKB-SubCell"/>
</dbReference>
<feature type="domain" description="C2H2-type" evidence="13">
    <location>
        <begin position="90"/>
        <end position="117"/>
    </location>
</feature>
<dbReference type="PROSITE" id="PS50157">
    <property type="entry name" value="ZINC_FINGER_C2H2_2"/>
    <property type="match status" value="4"/>
</dbReference>
<keyword evidence="6" id="KW-0862">Zinc</keyword>
<sequence length="198" mass="22313">QMETREDKSLQQNLVEEAILSGSKGQESNGEEMPKGSSTGKGFKPIPGCSEEKRPPLCFIQRSNLVVHEQLHAGEKPYWWTDIELEEKLHKCLECGKGFSQSSNLIWNQVTHSVGKSFACGECGMNLRNIPTLSEHQVIHAGERPYICLECQKRSGWTSALRKHQHIHNGERPHECPECGKSFVRCSSSTPHRRIHVG</sequence>
<organism evidence="14 15">
    <name type="scientific">Poecile atricapillus</name>
    <name type="common">Black-capped chickadee</name>
    <name type="synonym">Parus atricapillus</name>
    <dbReference type="NCBI Taxonomy" id="48891"/>
    <lineage>
        <taxon>Eukaryota</taxon>
        <taxon>Metazoa</taxon>
        <taxon>Chordata</taxon>
        <taxon>Craniata</taxon>
        <taxon>Vertebrata</taxon>
        <taxon>Euteleostomi</taxon>
        <taxon>Archelosauria</taxon>
        <taxon>Archosauria</taxon>
        <taxon>Dinosauria</taxon>
        <taxon>Saurischia</taxon>
        <taxon>Theropoda</taxon>
        <taxon>Coelurosauria</taxon>
        <taxon>Aves</taxon>
        <taxon>Neognathae</taxon>
        <taxon>Neoaves</taxon>
        <taxon>Telluraves</taxon>
        <taxon>Australaves</taxon>
        <taxon>Passeriformes</taxon>
        <taxon>Paridae</taxon>
        <taxon>Poecile</taxon>
    </lineage>
</organism>
<evidence type="ECO:0000256" key="5">
    <source>
        <dbReference type="ARBA" id="ARBA00022771"/>
    </source>
</evidence>
<feature type="non-terminal residue" evidence="14">
    <location>
        <position position="198"/>
    </location>
</feature>
<feature type="domain" description="C2H2-type" evidence="13">
    <location>
        <begin position="174"/>
        <end position="198"/>
    </location>
</feature>
<keyword evidence="8" id="KW-0238">DNA-binding</keyword>
<evidence type="ECO:0000313" key="15">
    <source>
        <dbReference type="Proteomes" id="UP000540071"/>
    </source>
</evidence>
<dbReference type="PANTHER" id="PTHR24404">
    <property type="entry name" value="ZINC FINGER PROTEIN"/>
    <property type="match status" value="1"/>
</dbReference>